<gene>
    <name evidence="1" type="ORF">MDA_GLEAN10002938</name>
</gene>
<name>L5M6A5_MYODS</name>
<dbReference type="EMBL" id="KB103628">
    <property type="protein sequence ID" value="ELK33857.1"/>
    <property type="molecule type" value="Genomic_DNA"/>
</dbReference>
<sequence>MRKYKPELEGGREDRCAHGQRWVLPSAGRTCETRGRESLRLVCTCRESSSSWSALSLRAVVGMYSDAVSTIVTYSDRLKQITNIQQ</sequence>
<protein>
    <submittedName>
        <fullName evidence="1">Uncharacterized protein</fullName>
    </submittedName>
</protein>
<proteinExistence type="predicted"/>
<evidence type="ECO:0000313" key="1">
    <source>
        <dbReference type="EMBL" id="ELK33857.1"/>
    </source>
</evidence>
<reference evidence="2" key="1">
    <citation type="journal article" date="2013" name="Science">
        <title>Comparative analysis of bat genomes provides insight into the evolution of flight and immunity.</title>
        <authorList>
            <person name="Zhang G."/>
            <person name="Cowled C."/>
            <person name="Shi Z."/>
            <person name="Huang Z."/>
            <person name="Bishop-Lilly K.A."/>
            <person name="Fang X."/>
            <person name="Wynne J.W."/>
            <person name="Xiong Z."/>
            <person name="Baker M.L."/>
            <person name="Zhao W."/>
            <person name="Tachedjian M."/>
            <person name="Zhu Y."/>
            <person name="Zhou P."/>
            <person name="Jiang X."/>
            <person name="Ng J."/>
            <person name="Yang L."/>
            <person name="Wu L."/>
            <person name="Xiao J."/>
            <person name="Feng Y."/>
            <person name="Chen Y."/>
            <person name="Sun X."/>
            <person name="Zhang Y."/>
            <person name="Marsh G.A."/>
            <person name="Crameri G."/>
            <person name="Broder C.C."/>
            <person name="Frey K.G."/>
            <person name="Wang L.F."/>
            <person name="Wang J."/>
        </authorList>
    </citation>
    <scope>NUCLEOTIDE SEQUENCE [LARGE SCALE GENOMIC DNA]</scope>
</reference>
<organism evidence="1 2">
    <name type="scientific">Myotis davidii</name>
    <name type="common">David's myotis</name>
    <dbReference type="NCBI Taxonomy" id="225400"/>
    <lineage>
        <taxon>Eukaryota</taxon>
        <taxon>Metazoa</taxon>
        <taxon>Chordata</taxon>
        <taxon>Craniata</taxon>
        <taxon>Vertebrata</taxon>
        <taxon>Euteleostomi</taxon>
        <taxon>Mammalia</taxon>
        <taxon>Eutheria</taxon>
        <taxon>Laurasiatheria</taxon>
        <taxon>Chiroptera</taxon>
        <taxon>Yangochiroptera</taxon>
        <taxon>Vespertilionidae</taxon>
        <taxon>Myotis</taxon>
    </lineage>
</organism>
<dbReference type="AlphaFoldDB" id="L5M6A5"/>
<accession>L5M6A5</accession>
<keyword evidence="2" id="KW-1185">Reference proteome</keyword>
<dbReference type="Proteomes" id="UP000010556">
    <property type="component" value="Unassembled WGS sequence"/>
</dbReference>
<evidence type="ECO:0000313" key="2">
    <source>
        <dbReference type="Proteomes" id="UP000010556"/>
    </source>
</evidence>